<comment type="similarity">
    <text evidence="2">Belongs to the binding-protein-dependent transport system permease family. FecCD subfamily.</text>
</comment>
<dbReference type="CDD" id="cd06550">
    <property type="entry name" value="TM_ABC_iron-siderophores_like"/>
    <property type="match status" value="1"/>
</dbReference>
<keyword evidence="7 8" id="KW-0472">Membrane</keyword>
<evidence type="ECO:0000256" key="5">
    <source>
        <dbReference type="ARBA" id="ARBA00022692"/>
    </source>
</evidence>
<dbReference type="Pfam" id="PF01032">
    <property type="entry name" value="FecCD"/>
    <property type="match status" value="1"/>
</dbReference>
<feature type="transmembrane region" description="Helical" evidence="8">
    <location>
        <begin position="284"/>
        <end position="302"/>
    </location>
</feature>
<dbReference type="PANTHER" id="PTHR30472">
    <property type="entry name" value="FERRIC ENTEROBACTIN TRANSPORT SYSTEM PERMEASE PROTEIN"/>
    <property type="match status" value="1"/>
</dbReference>
<dbReference type="AlphaFoldDB" id="A0A543D4U9"/>
<dbReference type="OrthoDB" id="4455417at2"/>
<dbReference type="GO" id="GO:0022857">
    <property type="term" value="F:transmembrane transporter activity"/>
    <property type="evidence" value="ECO:0007669"/>
    <property type="project" value="InterPro"/>
</dbReference>
<feature type="transmembrane region" description="Helical" evidence="8">
    <location>
        <begin position="70"/>
        <end position="91"/>
    </location>
</feature>
<dbReference type="GO" id="GO:0005886">
    <property type="term" value="C:plasma membrane"/>
    <property type="evidence" value="ECO:0007669"/>
    <property type="project" value="UniProtKB-SubCell"/>
</dbReference>
<accession>A0A543D4U9</accession>
<evidence type="ECO:0000256" key="2">
    <source>
        <dbReference type="ARBA" id="ARBA00007935"/>
    </source>
</evidence>
<feature type="transmembrane region" description="Helical" evidence="8">
    <location>
        <begin position="238"/>
        <end position="264"/>
    </location>
</feature>
<comment type="subcellular location">
    <subcellularLocation>
        <location evidence="1">Cell membrane</location>
        <topology evidence="1">Multi-pass membrane protein</topology>
    </subcellularLocation>
</comment>
<dbReference type="InterPro" id="IPR000522">
    <property type="entry name" value="ABC_transptr_permease_BtuC"/>
</dbReference>
<keyword evidence="5 8" id="KW-0812">Transmembrane</keyword>
<dbReference type="Proteomes" id="UP000315677">
    <property type="component" value="Unassembled WGS sequence"/>
</dbReference>
<evidence type="ECO:0000256" key="3">
    <source>
        <dbReference type="ARBA" id="ARBA00022448"/>
    </source>
</evidence>
<protein>
    <submittedName>
        <fullName evidence="9">Iron complex transport system permease protein</fullName>
    </submittedName>
</protein>
<keyword evidence="6 8" id="KW-1133">Transmembrane helix</keyword>
<evidence type="ECO:0000256" key="8">
    <source>
        <dbReference type="SAM" id="Phobius"/>
    </source>
</evidence>
<evidence type="ECO:0000256" key="4">
    <source>
        <dbReference type="ARBA" id="ARBA00022475"/>
    </source>
</evidence>
<dbReference type="Gene3D" id="1.10.3470.10">
    <property type="entry name" value="ABC transporter involved in vitamin B12 uptake, BtuC"/>
    <property type="match status" value="1"/>
</dbReference>
<dbReference type="FunFam" id="1.10.3470.10:FF:000001">
    <property type="entry name" value="Vitamin B12 ABC transporter permease BtuC"/>
    <property type="match status" value="1"/>
</dbReference>
<reference evidence="9 10" key="1">
    <citation type="submission" date="2019-06" db="EMBL/GenBank/DDBJ databases">
        <title>Sequencing the genomes of 1000 actinobacteria strains.</title>
        <authorList>
            <person name="Klenk H.-P."/>
        </authorList>
    </citation>
    <scope>NUCLEOTIDE SEQUENCE [LARGE SCALE GENOMIC DNA]</scope>
    <source>
        <strain evidence="9 10">DSM 45301</strain>
    </source>
</reference>
<keyword evidence="3" id="KW-0813">Transport</keyword>
<dbReference type="GO" id="GO:0033214">
    <property type="term" value="P:siderophore-iron import into cell"/>
    <property type="evidence" value="ECO:0007669"/>
    <property type="project" value="TreeGrafter"/>
</dbReference>
<sequence>MLRRGAVSVRVAPASVLLGTVAWLLACAVALYGVTVGDYPMPLADVVATLSGDGTLITYDIVVRNRLPRALVAMGVGAALGLSGTVFQRLARNPLVSPDVIGINAGASAGAVVVIVVGAGAAAVVGGALTGAAAAAALVYAVAHRGGFSGYRLVLVGIGVSAFMNAAASYLLTRSDRNEAFRAAVWLVGSVAGRSWPDVLAVAAGLVVGAPVVLLLARQLQLLELGDELARGLGGRVGLARPALLAAAVVLAALATAAAGPIAFVALVAPQIVRRVLDARSPGLLPASGVGACVVVAADLAARRLVSPYELPVGVLTAAVGAPVLLYLLVRAHRAGTAG</sequence>
<feature type="transmembrane region" description="Helical" evidence="8">
    <location>
        <begin position="309"/>
        <end position="330"/>
    </location>
</feature>
<organism evidence="9 10">
    <name type="scientific">Pseudonocardia kunmingensis</name>
    <dbReference type="NCBI Taxonomy" id="630975"/>
    <lineage>
        <taxon>Bacteria</taxon>
        <taxon>Bacillati</taxon>
        <taxon>Actinomycetota</taxon>
        <taxon>Actinomycetes</taxon>
        <taxon>Pseudonocardiales</taxon>
        <taxon>Pseudonocardiaceae</taxon>
        <taxon>Pseudonocardia</taxon>
    </lineage>
</organism>
<feature type="transmembrane region" description="Helical" evidence="8">
    <location>
        <begin position="12"/>
        <end position="34"/>
    </location>
</feature>
<keyword evidence="10" id="KW-1185">Reference proteome</keyword>
<feature type="transmembrane region" description="Helical" evidence="8">
    <location>
        <begin position="111"/>
        <end position="141"/>
    </location>
</feature>
<evidence type="ECO:0000256" key="6">
    <source>
        <dbReference type="ARBA" id="ARBA00022989"/>
    </source>
</evidence>
<evidence type="ECO:0000313" key="10">
    <source>
        <dbReference type="Proteomes" id="UP000315677"/>
    </source>
</evidence>
<keyword evidence="4" id="KW-1003">Cell membrane</keyword>
<evidence type="ECO:0000256" key="7">
    <source>
        <dbReference type="ARBA" id="ARBA00023136"/>
    </source>
</evidence>
<feature type="transmembrane region" description="Helical" evidence="8">
    <location>
        <begin position="153"/>
        <end position="172"/>
    </location>
</feature>
<proteinExistence type="inferred from homology"/>
<name>A0A543D4U9_9PSEU</name>
<dbReference type="InterPro" id="IPR037294">
    <property type="entry name" value="ABC_BtuC-like"/>
</dbReference>
<evidence type="ECO:0000256" key="1">
    <source>
        <dbReference type="ARBA" id="ARBA00004651"/>
    </source>
</evidence>
<dbReference type="PROSITE" id="PS51257">
    <property type="entry name" value="PROKAR_LIPOPROTEIN"/>
    <property type="match status" value="1"/>
</dbReference>
<dbReference type="EMBL" id="VFPA01000005">
    <property type="protein sequence ID" value="TQM04355.1"/>
    <property type="molecule type" value="Genomic_DNA"/>
</dbReference>
<comment type="caution">
    <text evidence="9">The sequence shown here is derived from an EMBL/GenBank/DDBJ whole genome shotgun (WGS) entry which is preliminary data.</text>
</comment>
<dbReference type="SUPFAM" id="SSF81345">
    <property type="entry name" value="ABC transporter involved in vitamin B12 uptake, BtuC"/>
    <property type="match status" value="1"/>
</dbReference>
<evidence type="ECO:0000313" key="9">
    <source>
        <dbReference type="EMBL" id="TQM04355.1"/>
    </source>
</evidence>
<gene>
    <name evidence="9" type="ORF">FB558_7389</name>
</gene>
<dbReference type="PANTHER" id="PTHR30472:SF24">
    <property type="entry name" value="FERRIC ENTEROBACTIN TRANSPORT SYSTEM PERMEASE PROTEIN FEPG"/>
    <property type="match status" value="1"/>
</dbReference>